<sequence length="788" mass="90790">MASTGSESDRIDEENDRLITERMIREGESQWSPDQPGPTWLTESKGHRLSATDIEYVEDLPEYPQTSEGGYAYVIPVGERTAEQVHALILTTVQYSYRQVYANKACKNDSFRGTDYTHSRYTCSGAFVCQYSDPIIRSMSHTAVDEGLWSTIQGIRQNMPFIEDDQVRRETYTYFSSTHTLFQRGTSCQAALPSCFPVLTQSADRTPLGGYTYAVTCVNELQLPGYHYRSNTIARDGSIDIKFLGSLLTGEIPSLVESCCAVEGTLKRTPRCGYSHIQGPGQWERLGCKVRFDWLIPQDLQKCPFFVFISTGRHLHPPVPPKRSPSAIVEGLKRLITRINRPDLTTGKFLASPELQRFCEQHQHHTLTELHVSFVNTDRLGAIIRKHRLLSFPQGQSLNGVLFERDRNSEMRDYTREIFNDPEGPMIICLFTGQAHLLTKASSYEVDMSYRRVKDKDIKEVVFASFFPSIGRIRTLCRVFTTQDTRLGYYRLFKRVYTLLERITRVRPPMRIIDGFGLDMVVADMCAKQYFGFADFLHDYDPEHRDGIVLIRQIAIFCHIHFTRGVDDALRRAGGGQPGVRQRMLQLLYAEDREGYNAVIDFLEATEPALTDWAKHKRHEWVMCGLNPACSDTPPPYFEAIRKNTNAVEQTYHKSNVRGRQLTLLAAILSSLKLDRQDIQEYDVRQRWAISSRYADSSREAYLTRHLHTAQQRRVSRNRTQLDNEPLLDRAEEERLQLELQDAALQRIRRQAEEEKLQAELIEAKVRRYKAQKELEELEKETRHPVDI</sequence>
<dbReference type="Proteomes" id="UP001213681">
    <property type="component" value="Unassembled WGS sequence"/>
</dbReference>
<dbReference type="AlphaFoldDB" id="A0AAD6C009"/>
<keyword evidence="3" id="KW-1185">Reference proteome</keyword>
<dbReference type="EMBL" id="JAPVEA010000008">
    <property type="protein sequence ID" value="KAJ5439313.1"/>
    <property type="molecule type" value="Genomic_DNA"/>
</dbReference>
<evidence type="ECO:0000256" key="1">
    <source>
        <dbReference type="SAM" id="Coils"/>
    </source>
</evidence>
<accession>A0AAD6C009</accession>
<keyword evidence="1" id="KW-0175">Coiled coil</keyword>
<proteinExistence type="predicted"/>
<reference evidence="2" key="2">
    <citation type="journal article" date="2023" name="IMA Fungus">
        <title>Comparative genomic study of the Penicillium genus elucidates a diverse pangenome and 15 lateral gene transfer events.</title>
        <authorList>
            <person name="Petersen C."/>
            <person name="Sorensen T."/>
            <person name="Nielsen M.R."/>
            <person name="Sondergaard T.E."/>
            <person name="Sorensen J.L."/>
            <person name="Fitzpatrick D.A."/>
            <person name="Frisvad J.C."/>
            <person name="Nielsen K.L."/>
        </authorList>
    </citation>
    <scope>NUCLEOTIDE SEQUENCE</scope>
    <source>
        <strain evidence="2">IBT 16125</strain>
    </source>
</reference>
<reference evidence="2" key="1">
    <citation type="submission" date="2022-12" db="EMBL/GenBank/DDBJ databases">
        <authorList>
            <person name="Petersen C."/>
        </authorList>
    </citation>
    <scope>NUCLEOTIDE SEQUENCE</scope>
    <source>
        <strain evidence="2">IBT 16125</strain>
    </source>
</reference>
<comment type="caution">
    <text evidence="2">The sequence shown here is derived from an EMBL/GenBank/DDBJ whole genome shotgun (WGS) entry which is preliminary data.</text>
</comment>
<evidence type="ECO:0000313" key="3">
    <source>
        <dbReference type="Proteomes" id="UP001213681"/>
    </source>
</evidence>
<protein>
    <submittedName>
        <fullName evidence="2">Uncharacterized protein</fullName>
    </submittedName>
</protein>
<name>A0AAD6C009_9EURO</name>
<organism evidence="2 3">
    <name type="scientific">Penicillium daleae</name>
    <dbReference type="NCBI Taxonomy" id="63821"/>
    <lineage>
        <taxon>Eukaryota</taxon>
        <taxon>Fungi</taxon>
        <taxon>Dikarya</taxon>
        <taxon>Ascomycota</taxon>
        <taxon>Pezizomycotina</taxon>
        <taxon>Eurotiomycetes</taxon>
        <taxon>Eurotiomycetidae</taxon>
        <taxon>Eurotiales</taxon>
        <taxon>Aspergillaceae</taxon>
        <taxon>Penicillium</taxon>
    </lineage>
</organism>
<dbReference type="RefSeq" id="XP_056762542.1">
    <property type="nucleotide sequence ID" value="XM_056913693.1"/>
</dbReference>
<gene>
    <name evidence="2" type="ORF">N7458_010311</name>
</gene>
<feature type="coiled-coil region" evidence="1">
    <location>
        <begin position="728"/>
        <end position="781"/>
    </location>
</feature>
<dbReference type="GeneID" id="81603936"/>
<evidence type="ECO:0000313" key="2">
    <source>
        <dbReference type="EMBL" id="KAJ5439313.1"/>
    </source>
</evidence>